<accession>A0A2D3W427</accession>
<comment type="caution">
    <text evidence="1">The sequence shown here is derived from an EMBL/GenBank/DDBJ whole genome shotgun (WGS) entry which is preliminary data.</text>
</comment>
<organism evidence="1 2">
    <name type="scientific">Sulfurospirillum cavolei</name>
    <dbReference type="NCBI Taxonomy" id="366522"/>
    <lineage>
        <taxon>Bacteria</taxon>
        <taxon>Pseudomonadati</taxon>
        <taxon>Campylobacterota</taxon>
        <taxon>Epsilonproteobacteria</taxon>
        <taxon>Campylobacterales</taxon>
        <taxon>Sulfurospirillaceae</taxon>
        <taxon>Sulfurospirillum</taxon>
    </lineage>
</organism>
<name>A0A2D3W427_9BACT</name>
<evidence type="ECO:0008006" key="3">
    <source>
        <dbReference type="Google" id="ProtNLM"/>
    </source>
</evidence>
<gene>
    <name evidence="1" type="ORF">CFH80_06415</name>
</gene>
<evidence type="ECO:0000313" key="1">
    <source>
        <dbReference type="EMBL" id="DAB36142.1"/>
    </source>
</evidence>
<dbReference type="EMBL" id="DLUG01000171">
    <property type="protein sequence ID" value="DAB36142.1"/>
    <property type="molecule type" value="Genomic_DNA"/>
</dbReference>
<proteinExistence type="predicted"/>
<reference evidence="1 2" key="1">
    <citation type="journal article" date="2017" name="Front. Microbiol.">
        <title>Comparative Genomic Analysis of the Class Epsilonproteobacteria and Proposed Reclassification to Epsilonbacteraeota (phyl. nov.).</title>
        <authorList>
            <person name="Waite D.W."/>
            <person name="Vanwonterghem I."/>
            <person name="Rinke C."/>
            <person name="Parks D.H."/>
            <person name="Zhang Y."/>
            <person name="Takai K."/>
            <person name="Sievert S.M."/>
            <person name="Simon J."/>
            <person name="Campbell B.J."/>
            <person name="Hanson T.E."/>
            <person name="Woyke T."/>
            <person name="Klotz M.G."/>
            <person name="Hugenholtz P."/>
        </authorList>
    </citation>
    <scope>NUCLEOTIDE SEQUENCE [LARGE SCALE GENOMIC DNA]</scope>
    <source>
        <strain evidence="1">UBA11420</strain>
    </source>
</reference>
<sequence length="68" mass="7256">MTITSIVDAITSISQQMKHNASEINILQEVSSSANAVLEQLIVVATKNITLSNEVAAKSVDLKGETEQ</sequence>
<evidence type="ECO:0000313" key="2">
    <source>
        <dbReference type="Proteomes" id="UP000231638"/>
    </source>
</evidence>
<dbReference type="Proteomes" id="UP000231638">
    <property type="component" value="Unassembled WGS sequence"/>
</dbReference>
<protein>
    <recommendedName>
        <fullName evidence="3">Methyl-accepting chemotaxis protein</fullName>
    </recommendedName>
</protein>
<dbReference type="AlphaFoldDB" id="A0A2D3W427"/>
<feature type="non-terminal residue" evidence="1">
    <location>
        <position position="68"/>
    </location>
</feature>